<dbReference type="EMBL" id="JAWDJW010000443">
    <property type="protein sequence ID" value="KAK3080687.1"/>
    <property type="molecule type" value="Genomic_DNA"/>
</dbReference>
<name>A0ACC3DV52_9PEZI</name>
<keyword evidence="2" id="KW-1185">Reference proteome</keyword>
<comment type="caution">
    <text evidence="1">The sequence shown here is derived from an EMBL/GenBank/DDBJ whole genome shotgun (WGS) entry which is preliminary data.</text>
</comment>
<evidence type="ECO:0000313" key="1">
    <source>
        <dbReference type="EMBL" id="KAK3080687.1"/>
    </source>
</evidence>
<dbReference type="Proteomes" id="UP001186974">
    <property type="component" value="Unassembled WGS sequence"/>
</dbReference>
<organism evidence="1 2">
    <name type="scientific">Coniosporium uncinatum</name>
    <dbReference type="NCBI Taxonomy" id="93489"/>
    <lineage>
        <taxon>Eukaryota</taxon>
        <taxon>Fungi</taxon>
        <taxon>Dikarya</taxon>
        <taxon>Ascomycota</taxon>
        <taxon>Pezizomycotina</taxon>
        <taxon>Dothideomycetes</taxon>
        <taxon>Dothideomycetes incertae sedis</taxon>
        <taxon>Coniosporium</taxon>
    </lineage>
</organism>
<proteinExistence type="predicted"/>
<protein>
    <submittedName>
        <fullName evidence="1">Uncharacterized protein</fullName>
    </submittedName>
</protein>
<evidence type="ECO:0000313" key="2">
    <source>
        <dbReference type="Proteomes" id="UP001186974"/>
    </source>
</evidence>
<gene>
    <name evidence="1" type="ORF">LTS18_014036</name>
</gene>
<reference evidence="1" key="1">
    <citation type="submission" date="2024-09" db="EMBL/GenBank/DDBJ databases">
        <title>Black Yeasts Isolated from many extreme environments.</title>
        <authorList>
            <person name="Coleine C."/>
            <person name="Stajich J.E."/>
            <person name="Selbmann L."/>
        </authorList>
    </citation>
    <scope>NUCLEOTIDE SEQUENCE</scope>
    <source>
        <strain evidence="1">CCFEE 5737</strain>
    </source>
</reference>
<accession>A0ACC3DV52</accession>
<sequence length="262" mass="29112">MGQNQSLVPLEENVIEDDYVFLSTDSIEAETGEVTKTTRIEVSNYTDLSDQAVENIDRDAPEVDWALVLHYSDASSSAPPSRSRLTHDALDTLVERYSRNVRRSHNIDSSKRPVTSQCGHKPLQKSIRPQFGSQDSLPDYVDDDALANNSARDPGPVSGGGRRSPKRSADSDSDPCVSSRASSKWPKKERLGKGWRSDPTVPNVFKLAEFAVPAETLRMWHLEEVLFGGRLAILRNGLGDRRLLQDTEWDTKASTEAHSSFT</sequence>